<dbReference type="SMART" id="SM00829">
    <property type="entry name" value="PKS_ER"/>
    <property type="match status" value="1"/>
</dbReference>
<evidence type="ECO:0000259" key="1">
    <source>
        <dbReference type="SMART" id="SM00829"/>
    </source>
</evidence>
<dbReference type="EMBL" id="JAPNTZ010000012">
    <property type="protein sequence ID" value="MCY1142659.1"/>
    <property type="molecule type" value="Genomic_DNA"/>
</dbReference>
<dbReference type="PANTHER" id="PTHR43482:SF1">
    <property type="entry name" value="PROTEIN AST1-RELATED"/>
    <property type="match status" value="1"/>
</dbReference>
<dbReference type="Proteomes" id="UP001151002">
    <property type="component" value="Unassembled WGS sequence"/>
</dbReference>
<dbReference type="PANTHER" id="PTHR43482">
    <property type="entry name" value="PROTEIN AST1-RELATED"/>
    <property type="match status" value="1"/>
</dbReference>
<dbReference type="Gene3D" id="3.40.50.720">
    <property type="entry name" value="NAD(P)-binding Rossmann-like Domain"/>
    <property type="match status" value="1"/>
</dbReference>
<dbReference type="RefSeq" id="WP_267567117.1">
    <property type="nucleotide sequence ID" value="NZ_JAPNTZ010000012.1"/>
</dbReference>
<dbReference type="InterPro" id="IPR036291">
    <property type="entry name" value="NAD(P)-bd_dom_sf"/>
</dbReference>
<dbReference type="InterPro" id="IPR013149">
    <property type="entry name" value="ADH-like_C"/>
</dbReference>
<dbReference type="SUPFAM" id="SSF51735">
    <property type="entry name" value="NAD(P)-binding Rossmann-fold domains"/>
    <property type="match status" value="1"/>
</dbReference>
<sequence length="313" mass="31800">MSMRIVRPTAYGGPEVLTVAEVPLPEPATGEALIRVKAAGVNPIDWKLYSGAFHDIDDEHTDAAGVDAAALPQLGLECAGIDTTTGDEVIVYPVTAAYADYVVAPKSSLIPKPSSISWAEAGALMLTGLTAAHALHAAGVHEGDTVLIHNGSGGVGLMAVQLATARGATVVATASERNFDVLRDLGATPVAYGPGLLDRVRAAAPGGVTAALDLIGTEEALDTSLALVTDRDRIASINGGPRRAKEGIKVLGYGPGEDAGAEFRAAARHDLAAKAGAGHLRVIVAGTFGLDQAAEAHRAGLTGHTPGKLVLVP</sequence>
<dbReference type="SUPFAM" id="SSF50129">
    <property type="entry name" value="GroES-like"/>
    <property type="match status" value="1"/>
</dbReference>
<dbReference type="Pfam" id="PF08240">
    <property type="entry name" value="ADH_N"/>
    <property type="match status" value="1"/>
</dbReference>
<evidence type="ECO:0000313" key="3">
    <source>
        <dbReference type="Proteomes" id="UP001151002"/>
    </source>
</evidence>
<accession>A0ABT4B821</accession>
<name>A0ABT4B821_9ACTN</name>
<dbReference type="CDD" id="cd05289">
    <property type="entry name" value="MDR_like_2"/>
    <property type="match status" value="1"/>
</dbReference>
<reference evidence="2" key="1">
    <citation type="submission" date="2022-11" db="EMBL/GenBank/DDBJ databases">
        <authorList>
            <person name="Somphong A."/>
            <person name="Phongsopitanun W."/>
        </authorList>
    </citation>
    <scope>NUCLEOTIDE SEQUENCE</scope>
    <source>
        <strain evidence="2">Pm04-4</strain>
    </source>
</reference>
<evidence type="ECO:0000313" key="2">
    <source>
        <dbReference type="EMBL" id="MCY1142659.1"/>
    </source>
</evidence>
<dbReference type="Pfam" id="PF00107">
    <property type="entry name" value="ADH_zinc_N"/>
    <property type="match status" value="1"/>
</dbReference>
<gene>
    <name evidence="2" type="ORF">OWR29_32080</name>
</gene>
<dbReference type="InterPro" id="IPR011032">
    <property type="entry name" value="GroES-like_sf"/>
</dbReference>
<dbReference type="InterPro" id="IPR052585">
    <property type="entry name" value="Lipid_raft_assoc_Zn_ADH"/>
</dbReference>
<organism evidence="2 3">
    <name type="scientific">Paractinoplanes pyxinae</name>
    <dbReference type="NCBI Taxonomy" id="2997416"/>
    <lineage>
        <taxon>Bacteria</taxon>
        <taxon>Bacillati</taxon>
        <taxon>Actinomycetota</taxon>
        <taxon>Actinomycetes</taxon>
        <taxon>Micromonosporales</taxon>
        <taxon>Micromonosporaceae</taxon>
        <taxon>Paractinoplanes</taxon>
    </lineage>
</organism>
<dbReference type="InterPro" id="IPR013154">
    <property type="entry name" value="ADH-like_N"/>
</dbReference>
<feature type="domain" description="Enoyl reductase (ER)" evidence="1">
    <location>
        <begin position="12"/>
        <end position="311"/>
    </location>
</feature>
<comment type="caution">
    <text evidence="2">The sequence shown here is derived from an EMBL/GenBank/DDBJ whole genome shotgun (WGS) entry which is preliminary data.</text>
</comment>
<dbReference type="InterPro" id="IPR020843">
    <property type="entry name" value="ER"/>
</dbReference>
<keyword evidence="3" id="KW-1185">Reference proteome</keyword>
<dbReference type="Gene3D" id="3.90.180.10">
    <property type="entry name" value="Medium-chain alcohol dehydrogenases, catalytic domain"/>
    <property type="match status" value="1"/>
</dbReference>
<protein>
    <submittedName>
        <fullName evidence="2">NADP-dependent oxidoreductase</fullName>
    </submittedName>
</protein>
<proteinExistence type="predicted"/>